<dbReference type="SUPFAM" id="SSF55874">
    <property type="entry name" value="ATPase domain of HSP90 chaperone/DNA topoisomerase II/histidine kinase"/>
    <property type="match status" value="1"/>
</dbReference>
<name>A0A0R1KC75_9LACO</name>
<dbReference type="PATRIC" id="fig|1423775.4.peg.750"/>
<dbReference type="EMBL" id="AZDZ01000001">
    <property type="protein sequence ID" value="KRK81141.1"/>
    <property type="molecule type" value="Genomic_DNA"/>
</dbReference>
<organism evidence="3 4">
    <name type="scientific">Companilactobacillus nodensis DSM 19682 = JCM 14932 = NBRC 107160</name>
    <dbReference type="NCBI Taxonomy" id="1423775"/>
    <lineage>
        <taxon>Bacteria</taxon>
        <taxon>Bacillati</taxon>
        <taxon>Bacillota</taxon>
        <taxon>Bacilli</taxon>
        <taxon>Lactobacillales</taxon>
        <taxon>Lactobacillaceae</taxon>
        <taxon>Companilactobacillus</taxon>
    </lineage>
</organism>
<dbReference type="AlphaFoldDB" id="A0A0R1KC75"/>
<gene>
    <name evidence="3" type="ORF">FD03_GL000733</name>
</gene>
<proteinExistence type="predicted"/>
<dbReference type="eggNOG" id="COG3290">
    <property type="taxonomic scope" value="Bacteria"/>
</dbReference>
<evidence type="ECO:0000313" key="4">
    <source>
        <dbReference type="Proteomes" id="UP000051248"/>
    </source>
</evidence>
<feature type="transmembrane region" description="Helical" evidence="1">
    <location>
        <begin position="97"/>
        <end position="119"/>
    </location>
</feature>
<dbReference type="Gene3D" id="3.30.565.10">
    <property type="entry name" value="Histidine kinase-like ATPase, C-terminal domain"/>
    <property type="match status" value="1"/>
</dbReference>
<protein>
    <submittedName>
        <fullName evidence="3">Signal transduction protein</fullName>
    </submittedName>
</protein>
<feature type="transmembrane region" description="Helical" evidence="1">
    <location>
        <begin position="16"/>
        <end position="35"/>
    </location>
</feature>
<feature type="transmembrane region" description="Helical" evidence="1">
    <location>
        <begin position="140"/>
        <end position="158"/>
    </location>
</feature>
<keyword evidence="4" id="KW-1185">Reference proteome</keyword>
<evidence type="ECO:0000259" key="2">
    <source>
        <dbReference type="Pfam" id="PF14501"/>
    </source>
</evidence>
<keyword evidence="1" id="KW-0812">Transmembrane</keyword>
<dbReference type="InterPro" id="IPR032834">
    <property type="entry name" value="NatK-like_C"/>
</dbReference>
<feature type="domain" description="Sensor histidine kinase NatK-like C-terminal" evidence="2">
    <location>
        <begin position="312"/>
        <end position="413"/>
    </location>
</feature>
<dbReference type="STRING" id="1423775.FD03_GL000733"/>
<dbReference type="Pfam" id="PF14501">
    <property type="entry name" value="HATPase_c_5"/>
    <property type="match status" value="1"/>
</dbReference>
<dbReference type="Proteomes" id="UP000051248">
    <property type="component" value="Unassembled WGS sequence"/>
</dbReference>
<reference evidence="3 4" key="1">
    <citation type="journal article" date="2015" name="Genome Announc.">
        <title>Expanding the biotechnology potential of lactobacilli through comparative genomics of 213 strains and associated genera.</title>
        <authorList>
            <person name="Sun Z."/>
            <person name="Harris H.M."/>
            <person name="McCann A."/>
            <person name="Guo C."/>
            <person name="Argimon S."/>
            <person name="Zhang W."/>
            <person name="Yang X."/>
            <person name="Jeffery I.B."/>
            <person name="Cooney J.C."/>
            <person name="Kagawa T.F."/>
            <person name="Liu W."/>
            <person name="Song Y."/>
            <person name="Salvetti E."/>
            <person name="Wrobel A."/>
            <person name="Rasinkangas P."/>
            <person name="Parkhill J."/>
            <person name="Rea M.C."/>
            <person name="O'Sullivan O."/>
            <person name="Ritari J."/>
            <person name="Douillard F.P."/>
            <person name="Paul Ross R."/>
            <person name="Yang R."/>
            <person name="Briner A.E."/>
            <person name="Felis G.E."/>
            <person name="de Vos W.M."/>
            <person name="Barrangou R."/>
            <person name="Klaenhammer T.R."/>
            <person name="Caufield P.W."/>
            <person name="Cui Y."/>
            <person name="Zhang H."/>
            <person name="O'Toole P.W."/>
        </authorList>
    </citation>
    <scope>NUCLEOTIDE SEQUENCE [LARGE SCALE GENOMIC DNA]</scope>
    <source>
        <strain evidence="3 4">DSM 19682</strain>
    </source>
</reference>
<feature type="transmembrane region" description="Helical" evidence="1">
    <location>
        <begin position="164"/>
        <end position="185"/>
    </location>
</feature>
<dbReference type="GO" id="GO:0042802">
    <property type="term" value="F:identical protein binding"/>
    <property type="evidence" value="ECO:0007669"/>
    <property type="project" value="TreeGrafter"/>
</dbReference>
<feature type="transmembrane region" description="Helical" evidence="1">
    <location>
        <begin position="67"/>
        <end position="91"/>
    </location>
</feature>
<dbReference type="InterPro" id="IPR036890">
    <property type="entry name" value="HATPase_C_sf"/>
</dbReference>
<sequence>MVFVIFFSLYHDQKKINVKTITASVVLLFICAIVDGLADDWSFLLLIVGIYLIFDHHFKLNYFLLDAVLISSITIYIVDIVMSAIVMMFVHTQNTQGWGFTLISSAIEWTLAIIVIFLYQKFDLVGFINKTIKSPVMTLLLTYFFFVLSFFMTCIDHLQAYRKLIIGILLFVVIQIIVLLLIFLIEAKRQKSLYQQQLSEEQFKNLKMYTDQLERDQLSLRKFKHDYGNLLLSLRTVADSDSDNALIDSLNKFESYSNDYFSNVSMKLYKDINNVKNPYLKSLFISKLNQINNAKIDCKFECRDTVDDISINVFDLVRLLGIAIDNAIEATKKQEHGKIQLAIITENNQITFIIDNTVITPEKVSSLSQTGYSTKKNHSGLGLSNVQDIKKKYPNLLVQYSEDSDWFHLQLVLI</sequence>
<comment type="caution">
    <text evidence="3">The sequence shown here is derived from an EMBL/GenBank/DDBJ whole genome shotgun (WGS) entry which is preliminary data.</text>
</comment>
<keyword evidence="1" id="KW-0472">Membrane</keyword>
<dbReference type="PANTHER" id="PTHR40448:SF1">
    <property type="entry name" value="TWO-COMPONENT SENSOR HISTIDINE KINASE"/>
    <property type="match status" value="1"/>
</dbReference>
<keyword evidence="1" id="KW-1133">Transmembrane helix</keyword>
<accession>A0A0R1KC75</accession>
<evidence type="ECO:0000256" key="1">
    <source>
        <dbReference type="SAM" id="Phobius"/>
    </source>
</evidence>
<dbReference type="PANTHER" id="PTHR40448">
    <property type="entry name" value="TWO-COMPONENT SENSOR HISTIDINE KINASE"/>
    <property type="match status" value="1"/>
</dbReference>
<evidence type="ECO:0000313" key="3">
    <source>
        <dbReference type="EMBL" id="KRK81141.1"/>
    </source>
</evidence>